<protein>
    <submittedName>
        <fullName evidence="2">Uncharacterized protein</fullName>
    </submittedName>
</protein>
<comment type="caution">
    <text evidence="2">The sequence shown here is derived from an EMBL/GenBank/DDBJ whole genome shotgun (WGS) entry which is preliminary data.</text>
</comment>
<evidence type="ECO:0000256" key="1">
    <source>
        <dbReference type="SAM" id="MobiDB-lite"/>
    </source>
</evidence>
<dbReference type="EMBL" id="JACEEZ010017982">
    <property type="protein sequence ID" value="KAG0717231.1"/>
    <property type="molecule type" value="Genomic_DNA"/>
</dbReference>
<dbReference type="Proteomes" id="UP000770661">
    <property type="component" value="Unassembled WGS sequence"/>
</dbReference>
<evidence type="ECO:0000313" key="3">
    <source>
        <dbReference type="Proteomes" id="UP000770661"/>
    </source>
</evidence>
<reference evidence="2" key="1">
    <citation type="submission" date="2020-07" db="EMBL/GenBank/DDBJ databases">
        <title>The High-quality genome of the commercially important snow crab, Chionoecetes opilio.</title>
        <authorList>
            <person name="Jeong J.-H."/>
            <person name="Ryu S."/>
        </authorList>
    </citation>
    <scope>NUCLEOTIDE SEQUENCE</scope>
    <source>
        <strain evidence="2">MADBK_172401_WGS</strain>
        <tissue evidence="2">Digestive gland</tissue>
    </source>
</reference>
<accession>A0A8J4Y4M9</accession>
<dbReference type="AlphaFoldDB" id="A0A8J4Y4M9"/>
<gene>
    <name evidence="2" type="ORF">GWK47_054874</name>
</gene>
<proteinExistence type="predicted"/>
<organism evidence="2 3">
    <name type="scientific">Chionoecetes opilio</name>
    <name type="common">Atlantic snow crab</name>
    <name type="synonym">Cancer opilio</name>
    <dbReference type="NCBI Taxonomy" id="41210"/>
    <lineage>
        <taxon>Eukaryota</taxon>
        <taxon>Metazoa</taxon>
        <taxon>Ecdysozoa</taxon>
        <taxon>Arthropoda</taxon>
        <taxon>Crustacea</taxon>
        <taxon>Multicrustacea</taxon>
        <taxon>Malacostraca</taxon>
        <taxon>Eumalacostraca</taxon>
        <taxon>Eucarida</taxon>
        <taxon>Decapoda</taxon>
        <taxon>Pleocyemata</taxon>
        <taxon>Brachyura</taxon>
        <taxon>Eubrachyura</taxon>
        <taxon>Majoidea</taxon>
        <taxon>Majidae</taxon>
        <taxon>Chionoecetes</taxon>
    </lineage>
</organism>
<keyword evidence="3" id="KW-1185">Reference proteome</keyword>
<name>A0A8J4Y4M9_CHIOP</name>
<feature type="compositionally biased region" description="Low complexity" evidence="1">
    <location>
        <begin position="29"/>
        <end position="48"/>
    </location>
</feature>
<evidence type="ECO:0000313" key="2">
    <source>
        <dbReference type="EMBL" id="KAG0717231.1"/>
    </source>
</evidence>
<feature type="region of interest" description="Disordered" evidence="1">
    <location>
        <begin position="28"/>
        <end position="130"/>
    </location>
</feature>
<sequence length="130" mass="13715">MRAMTRLNAGATFSVLRLYYVQAVGLPGGLLRPLSSSRSPPVSRSGSRCSITTPLSHHAGGSEMVPAPALKQRRDQIGAPRHQGAVHHGLSHGQVFRRDVEGVGQRRPPAGHDAGHRGACAATRGSSTPR</sequence>